<dbReference type="GO" id="GO:0005886">
    <property type="term" value="C:plasma membrane"/>
    <property type="evidence" value="ECO:0007669"/>
    <property type="project" value="InterPro"/>
</dbReference>
<dbReference type="InterPro" id="IPR020894">
    <property type="entry name" value="Cadherin_CS"/>
</dbReference>
<evidence type="ECO:0000259" key="11">
    <source>
        <dbReference type="PROSITE" id="PS50268"/>
    </source>
</evidence>
<evidence type="ECO:0000256" key="8">
    <source>
        <dbReference type="PROSITE-ProRule" id="PRU00043"/>
    </source>
</evidence>
<evidence type="ECO:0000256" key="5">
    <source>
        <dbReference type="ARBA" id="ARBA00022989"/>
    </source>
</evidence>
<evidence type="ECO:0000256" key="10">
    <source>
        <dbReference type="SAM" id="Phobius"/>
    </source>
</evidence>
<keyword evidence="4 8" id="KW-0106">Calcium</keyword>
<evidence type="ECO:0000256" key="6">
    <source>
        <dbReference type="ARBA" id="ARBA00023136"/>
    </source>
</evidence>
<feature type="domain" description="Cadherin" evidence="11">
    <location>
        <begin position="583"/>
        <end position="722"/>
    </location>
</feature>
<comment type="subcellular location">
    <subcellularLocation>
        <location evidence="1">Membrane</location>
        <topology evidence="1">Single-pass membrane protein</topology>
    </subcellularLocation>
</comment>
<dbReference type="InterPro" id="IPR015919">
    <property type="entry name" value="Cadherin-like_sf"/>
</dbReference>
<evidence type="ECO:0000256" key="3">
    <source>
        <dbReference type="ARBA" id="ARBA00022737"/>
    </source>
</evidence>
<evidence type="ECO:0000313" key="12">
    <source>
        <dbReference type="EMBL" id="CAL5137168.1"/>
    </source>
</evidence>
<feature type="region of interest" description="Disordered" evidence="9">
    <location>
        <begin position="1624"/>
        <end position="1734"/>
    </location>
</feature>
<dbReference type="Gene3D" id="2.60.40.60">
    <property type="entry name" value="Cadherins"/>
    <property type="match status" value="7"/>
</dbReference>
<dbReference type="Pfam" id="PF00028">
    <property type="entry name" value="Cadherin"/>
    <property type="match status" value="2"/>
</dbReference>
<feature type="domain" description="Cadherin" evidence="11">
    <location>
        <begin position="353"/>
        <end position="548"/>
    </location>
</feature>
<evidence type="ECO:0000256" key="2">
    <source>
        <dbReference type="ARBA" id="ARBA00022692"/>
    </source>
</evidence>
<keyword evidence="2 10" id="KW-0812">Transmembrane</keyword>
<feature type="compositionally biased region" description="Basic residues" evidence="9">
    <location>
        <begin position="1640"/>
        <end position="1649"/>
    </location>
</feature>
<name>A0AAV2TIC5_CALDB</name>
<feature type="compositionally biased region" description="Polar residues" evidence="9">
    <location>
        <begin position="1065"/>
        <end position="1077"/>
    </location>
</feature>
<keyword evidence="3" id="KW-0677">Repeat</keyword>
<feature type="domain" description="Cadherin" evidence="11">
    <location>
        <begin position="32"/>
        <end position="185"/>
    </location>
</feature>
<feature type="domain" description="Cadherin" evidence="11">
    <location>
        <begin position="233"/>
        <end position="352"/>
    </location>
</feature>
<evidence type="ECO:0000256" key="4">
    <source>
        <dbReference type="ARBA" id="ARBA00022837"/>
    </source>
</evidence>
<dbReference type="PROSITE" id="PS50268">
    <property type="entry name" value="CADHERIN_2"/>
    <property type="match status" value="7"/>
</dbReference>
<organism evidence="12 13">
    <name type="scientific">Calicophoron daubneyi</name>
    <name type="common">Rumen fluke</name>
    <name type="synonym">Paramphistomum daubneyi</name>
    <dbReference type="NCBI Taxonomy" id="300641"/>
    <lineage>
        <taxon>Eukaryota</taxon>
        <taxon>Metazoa</taxon>
        <taxon>Spiralia</taxon>
        <taxon>Lophotrochozoa</taxon>
        <taxon>Platyhelminthes</taxon>
        <taxon>Trematoda</taxon>
        <taxon>Digenea</taxon>
        <taxon>Plagiorchiida</taxon>
        <taxon>Pronocephalata</taxon>
        <taxon>Paramphistomoidea</taxon>
        <taxon>Paramphistomidae</taxon>
        <taxon>Calicophoron</taxon>
    </lineage>
</organism>
<feature type="domain" description="Cadherin" evidence="11">
    <location>
        <begin position="852"/>
        <end position="1002"/>
    </location>
</feature>
<dbReference type="GO" id="GO:0007156">
    <property type="term" value="P:homophilic cell adhesion via plasma membrane adhesion molecules"/>
    <property type="evidence" value="ECO:0007669"/>
    <property type="project" value="InterPro"/>
</dbReference>
<proteinExistence type="predicted"/>
<feature type="transmembrane region" description="Helical" evidence="10">
    <location>
        <begin position="1210"/>
        <end position="1232"/>
    </location>
</feature>
<dbReference type="PRINTS" id="PR00205">
    <property type="entry name" value="CADHERIN"/>
</dbReference>
<dbReference type="PANTHER" id="PTHR24028:SF146">
    <property type="entry name" value="CADHERIN 96CB, ISOFORM D-RELATED"/>
    <property type="match status" value="1"/>
</dbReference>
<accession>A0AAV2TIC5</accession>
<sequence>MSFTSVPSKRSGSYFSVQLFMYTFQMILSSQGIPSHILRIREGVPAGTVLIPDLLTFLQGQAQGPVVNYGTSSKSDGETLLAIGNAVMPGANWFTVSQHSRSLIVKTPPDRDALCPTKFKMPETAIAIDRGGVEFQDFSFSPELKNGNGADCVLELSIIHGSPTNPSFDTISVILEDVNDHAPSFSKTRLSEDDSDEFVITVEETVSPTASNKGMVSELQSSQNFQKIPLPLATDPDYGLNGIRGYRLEGQDSYLFRLEVGLPAETSQTQEYDFGYDKSAMYTRTKSSQLWLVPADSVNGGRNPFPGGGLDREYRSEYHLVLVAFDGGTPQRTGRLPIRLVVKDVNDHAPQFDQTMYSGQISENDPPGHTVFEFSAQDEDCDVGNARISFRIPGERRSKIHHSLGPTDNTIDQMTSEMAALSDAQLAAAQLFAVEQVTKGYEDGSSILSSGRKNATYGRLIIRHQTKESLRKAAAYAISVARRQDPSAKTGSHSSYPLPGLNYAGNQDNSVKLEFLIEAMDHGHPKQLSSRVPASIQITDVNDHPPKIFVSYLKQSSRSGGGLVSTARQSWGQVTENLGRAMVAQITVTDEDAIFAETDIMCNTNDSRFTLEEIGSGGGIGADLNNVWLKSGSSLFHDSEKSAANALPSMQRSRRAIVPTKAYKLMCNTPLDRESGTSRPNVVEFALTCADNALNHLPGGQLTTQVLIQIMIEDANDNNPVFDQLHYAFHVPENHPALTSSSSSNIEGADRFYVGQVRANDADEGLNAAIEYRLASNPSSSMELDQVTGKLYVIRPFDRESVTDVAFQVLAIDCRQDNRSESSSFKTNVRRTGTADVRLIVDDVNDSPPVFQEMNYHFEVEEGLDLIRVGQVWATDADQGEAARVSYRLAVGPNFRYKEFTPSPLSMNQIGSNPNHLYDEALEVTTHFQIDPTNGMIHLKGRLDRERRAHYEFIVLAVDNPRALPAKYDRTASGKQGEVVQFTATATVLITVLDVNDNPPQIISPRNHVEFTLSPDLLIAGNTVFTIRATDPDLGENGTIEYALLQVEDDVGIWAKMDETVSNTGVNSSDSIQYQSNETKKGKNRTRNSVDSFPFAVDRTAGICYLRENLPPLDVEGPHAYQLRIRAYDLGRLQSLNSSLVVRVVRQPYESRNGLMPGSHAQGKGNAMLSNSNMDEESSLRFTSGDGALIDGKTGTWTGGGQARISDRTMVVILSTVFILLLLTTIVLLLLVRYRRLFLRNIAFPNGHANGSPIDKPNIGYAAAKPFNAHSSPSGANGLFSEVVSAPWVNTSSSPVDSPESFSYPTIYNAAVSQNLSPSRVCFKAPAVCWSPQGTLCKSPMFHQVLRNDGSLFRTPPAQTRGSAAYTLGMRPNAHNIQITSKAKQQLFASPMCVGMQRNFVLENTALRDEADEDYRTINLETRVNNLRELGPHISSATLNRPNGLTALNSSLLLSNSWARVTPVQTPTNINRNSMLRRSAISLENLSGNVDTSVSKDYSQLVHFAASPVLVRDGRPSRDTDTVSYRTNEYQSLSHFTDETKPPTSVGFERPDVQRVNTTSLLTQARGGSGQGGVMSSPRRAPFAFEPEGTRATKSNGSGLQSDFLTSDSLCSADPFFPTFVEKRSPAKAAGTPNPNRTKQQTKGRKHSILKFSRNEPKQNLVTFDNPLSHDKNLLGDSVTRSHQSEEGFELLQSFQRSANSPKKSTLPSNGEDHAEDEKSPSHQSKANLAGSFV</sequence>
<feature type="compositionally biased region" description="Polar residues" evidence="9">
    <location>
        <begin position="1693"/>
        <end position="1709"/>
    </location>
</feature>
<protein>
    <recommendedName>
        <fullName evidence="11">Cadherin domain-containing protein</fullName>
    </recommendedName>
</protein>
<evidence type="ECO:0000256" key="9">
    <source>
        <dbReference type="SAM" id="MobiDB-lite"/>
    </source>
</evidence>
<dbReference type="PANTHER" id="PTHR24028">
    <property type="entry name" value="CADHERIN-87A"/>
    <property type="match status" value="1"/>
</dbReference>
<gene>
    <name evidence="12" type="ORF">CDAUBV1_LOCUS11432</name>
</gene>
<dbReference type="InterPro" id="IPR002126">
    <property type="entry name" value="Cadherin-like_dom"/>
</dbReference>
<keyword evidence="7" id="KW-0325">Glycoprotein</keyword>
<keyword evidence="6 10" id="KW-0472">Membrane</keyword>
<dbReference type="SMART" id="SM00112">
    <property type="entry name" value="CA"/>
    <property type="match status" value="6"/>
</dbReference>
<feature type="domain" description="Cadherin" evidence="11">
    <location>
        <begin position="1021"/>
        <end position="1159"/>
    </location>
</feature>
<dbReference type="SUPFAM" id="SSF49313">
    <property type="entry name" value="Cadherin-like"/>
    <property type="match status" value="5"/>
</dbReference>
<dbReference type="GO" id="GO:0005509">
    <property type="term" value="F:calcium ion binding"/>
    <property type="evidence" value="ECO:0007669"/>
    <property type="project" value="UniProtKB-UniRule"/>
</dbReference>
<dbReference type="Proteomes" id="UP001497525">
    <property type="component" value="Unassembled WGS sequence"/>
</dbReference>
<evidence type="ECO:0000256" key="1">
    <source>
        <dbReference type="ARBA" id="ARBA00004167"/>
    </source>
</evidence>
<feature type="domain" description="Cadherin" evidence="11">
    <location>
        <begin position="723"/>
        <end position="851"/>
    </location>
</feature>
<dbReference type="EMBL" id="CAXLJL010000378">
    <property type="protein sequence ID" value="CAL5137168.1"/>
    <property type="molecule type" value="Genomic_DNA"/>
</dbReference>
<comment type="caution">
    <text evidence="12">The sequence shown here is derived from an EMBL/GenBank/DDBJ whole genome shotgun (WGS) entry which is preliminary data.</text>
</comment>
<dbReference type="InterPro" id="IPR050174">
    <property type="entry name" value="Protocadherin/Cadherin-CA"/>
</dbReference>
<evidence type="ECO:0000313" key="13">
    <source>
        <dbReference type="Proteomes" id="UP001497525"/>
    </source>
</evidence>
<feature type="compositionally biased region" description="Basic and acidic residues" evidence="9">
    <location>
        <begin position="1711"/>
        <end position="1721"/>
    </location>
</feature>
<dbReference type="CDD" id="cd11304">
    <property type="entry name" value="Cadherin_repeat"/>
    <property type="match status" value="5"/>
</dbReference>
<dbReference type="PROSITE" id="PS00232">
    <property type="entry name" value="CADHERIN_1"/>
    <property type="match status" value="5"/>
</dbReference>
<evidence type="ECO:0000256" key="7">
    <source>
        <dbReference type="ARBA" id="ARBA00023180"/>
    </source>
</evidence>
<keyword evidence="5 10" id="KW-1133">Transmembrane helix</keyword>
<reference evidence="12" key="1">
    <citation type="submission" date="2024-06" db="EMBL/GenBank/DDBJ databases">
        <authorList>
            <person name="Liu X."/>
            <person name="Lenzi L."/>
            <person name="Haldenby T S."/>
            <person name="Uol C."/>
        </authorList>
    </citation>
    <scope>NUCLEOTIDE SEQUENCE</scope>
</reference>
<feature type="region of interest" description="Disordered" evidence="9">
    <location>
        <begin position="1065"/>
        <end position="1087"/>
    </location>
</feature>